<dbReference type="InterPro" id="IPR023346">
    <property type="entry name" value="Lysozyme-like_dom_sf"/>
</dbReference>
<accession>A0A495IEW3</accession>
<evidence type="ECO:0000256" key="1">
    <source>
        <dbReference type="SAM" id="MobiDB-lite"/>
    </source>
</evidence>
<comment type="caution">
    <text evidence="3">The sequence shown here is derived from an EMBL/GenBank/DDBJ whole genome shotgun (WGS) entry which is preliminary data.</text>
</comment>
<feature type="compositionally biased region" description="Low complexity" evidence="1">
    <location>
        <begin position="72"/>
        <end position="96"/>
    </location>
</feature>
<proteinExistence type="predicted"/>
<dbReference type="EMBL" id="RBKS01000001">
    <property type="protein sequence ID" value="RKR74532.1"/>
    <property type="molecule type" value="Genomic_DNA"/>
</dbReference>
<evidence type="ECO:0000313" key="4">
    <source>
        <dbReference type="Proteomes" id="UP000280008"/>
    </source>
</evidence>
<organism evidence="3 4">
    <name type="scientific">Frondihabitans australicus</name>
    <dbReference type="NCBI Taxonomy" id="386892"/>
    <lineage>
        <taxon>Bacteria</taxon>
        <taxon>Bacillati</taxon>
        <taxon>Actinomycetota</taxon>
        <taxon>Actinomycetes</taxon>
        <taxon>Micrococcales</taxon>
        <taxon>Microbacteriaceae</taxon>
        <taxon>Frondihabitans</taxon>
    </lineage>
</organism>
<keyword evidence="2" id="KW-0812">Transmembrane</keyword>
<evidence type="ECO:0000313" key="3">
    <source>
        <dbReference type="EMBL" id="RKR74532.1"/>
    </source>
</evidence>
<protein>
    <submittedName>
        <fullName evidence="3">Uncharacterized protein</fullName>
    </submittedName>
</protein>
<keyword evidence="4" id="KW-1185">Reference proteome</keyword>
<keyword evidence="2" id="KW-1133">Transmembrane helix</keyword>
<gene>
    <name evidence="3" type="ORF">C8E83_1651</name>
</gene>
<dbReference type="Proteomes" id="UP000280008">
    <property type="component" value="Unassembled WGS sequence"/>
</dbReference>
<name>A0A495IEW3_9MICO</name>
<evidence type="ECO:0000256" key="2">
    <source>
        <dbReference type="SAM" id="Phobius"/>
    </source>
</evidence>
<feature type="compositionally biased region" description="Basic residues" evidence="1">
    <location>
        <begin position="1"/>
        <end position="10"/>
    </location>
</feature>
<feature type="transmembrane region" description="Helical" evidence="2">
    <location>
        <begin position="118"/>
        <end position="138"/>
    </location>
</feature>
<keyword evidence="2" id="KW-0472">Membrane</keyword>
<feature type="region of interest" description="Disordered" evidence="1">
    <location>
        <begin position="1"/>
        <end position="112"/>
    </location>
</feature>
<reference evidence="3 4" key="1">
    <citation type="submission" date="2018-10" db="EMBL/GenBank/DDBJ databases">
        <title>Sequencing the genomes of 1000 actinobacteria strains.</title>
        <authorList>
            <person name="Klenk H.-P."/>
        </authorList>
    </citation>
    <scope>NUCLEOTIDE SEQUENCE [LARGE SCALE GENOMIC DNA]</scope>
    <source>
        <strain evidence="3 4">DSM 17894</strain>
    </source>
</reference>
<dbReference type="SUPFAM" id="SSF53955">
    <property type="entry name" value="Lysozyme-like"/>
    <property type="match status" value="1"/>
</dbReference>
<dbReference type="AlphaFoldDB" id="A0A495IEW3"/>
<sequence>MPPQFRHRPGARLPRDRLEPCSNRAEARPGASLHRREPRARLGVALTSPKPRKSVDQRTGLPFRAFSRNSPTTTSTTAEPLTTATGTQTVTTATGTRRAISAQRAAETRRRRTRRLRIAGIAGAGVVAAACGTGFAFVGTSGASNAFGLPSATPSAAPTQMSVTHSGDGTVSVHAGSAVTRQVADSAAQTALATGHLVAENAEGKTNAAELTQSMAQLADYRTLAPDTVIQRVNATQSAAQAVGARTTVATARIEAIKTANEKKAQIEAQKDADAARQAAANTPAAAQATAQKLMASQYGWGSDQFSCLVNLWNKESGWNYKAYNASGATGIPQALPGSKMSSVASDWATNATTQIIWGLGYIQGSYGTPCAAWAHSEANNWY</sequence>